<dbReference type="AlphaFoldDB" id="A0A6J4SC25"/>
<protein>
    <recommendedName>
        <fullName evidence="3">HTH merR-type domain-containing protein</fullName>
    </recommendedName>
</protein>
<evidence type="ECO:0000256" key="1">
    <source>
        <dbReference type="SAM" id="MobiDB-lite"/>
    </source>
</evidence>
<reference evidence="2" key="1">
    <citation type="submission" date="2020-02" db="EMBL/GenBank/DDBJ databases">
        <authorList>
            <person name="Meier V. D."/>
        </authorList>
    </citation>
    <scope>NUCLEOTIDE SEQUENCE</scope>
    <source>
        <strain evidence="2">AVDCRST_MAG13</strain>
    </source>
</reference>
<evidence type="ECO:0008006" key="3">
    <source>
        <dbReference type="Google" id="ProtNLM"/>
    </source>
</evidence>
<dbReference type="InterPro" id="IPR009061">
    <property type="entry name" value="DNA-bd_dom_put_sf"/>
</dbReference>
<dbReference type="SUPFAM" id="SSF46955">
    <property type="entry name" value="Putative DNA-binding domain"/>
    <property type="match status" value="1"/>
</dbReference>
<sequence>MPARPTRPDSLATGRSAQPTRSSAKQLRRHDELGLLAPAVVDPASGYRFSHTRQARTAATIAQLRKLNVPLGVGVGVGVLPACVQRPMWLSARTRVGCRDDGR</sequence>
<feature type="region of interest" description="Disordered" evidence="1">
    <location>
        <begin position="1"/>
        <end position="29"/>
    </location>
</feature>
<dbReference type="EMBL" id="CADCVO010000267">
    <property type="protein sequence ID" value="CAA9490265.1"/>
    <property type="molecule type" value="Genomic_DNA"/>
</dbReference>
<gene>
    <name evidence="2" type="ORF">AVDCRST_MAG13-1700</name>
</gene>
<proteinExistence type="predicted"/>
<name>A0A6J4SC25_9ACTN</name>
<feature type="compositionally biased region" description="Polar residues" evidence="1">
    <location>
        <begin position="13"/>
        <end position="25"/>
    </location>
</feature>
<dbReference type="Gene3D" id="1.10.1660.10">
    <property type="match status" value="1"/>
</dbReference>
<organism evidence="2">
    <name type="scientific">uncultured Solirubrobacteraceae bacterium</name>
    <dbReference type="NCBI Taxonomy" id="1162706"/>
    <lineage>
        <taxon>Bacteria</taxon>
        <taxon>Bacillati</taxon>
        <taxon>Actinomycetota</taxon>
        <taxon>Thermoleophilia</taxon>
        <taxon>Solirubrobacterales</taxon>
        <taxon>Solirubrobacteraceae</taxon>
        <taxon>environmental samples</taxon>
    </lineage>
</organism>
<evidence type="ECO:0000313" key="2">
    <source>
        <dbReference type="EMBL" id="CAA9490265.1"/>
    </source>
</evidence>
<accession>A0A6J4SC25</accession>